<sequence>MQECMVRIELGGILGKRFGKSHFRMVATTSEAIRALCCTINGFEKFMNNSKAMGFTYAVFKGKENIREDEVPFPINDNVVRIVPVVIGSKKAGVLQTILGVALIAIASIATMGAGGILAAMAAGSGWGSVAMLGASMALGGVLQMLSPQVPGLASQQSPENKASYAFGGVTNTTAQGYPVPLLYGKRRIGGAIITAGIYVEDQQ</sequence>
<feature type="transmembrane region" description="Helical" evidence="1">
    <location>
        <begin position="127"/>
        <end position="146"/>
    </location>
</feature>
<feature type="transmembrane region" description="Helical" evidence="1">
    <location>
        <begin position="98"/>
        <end position="121"/>
    </location>
</feature>
<dbReference type="AlphaFoldDB" id="A0A318G3R9"/>
<comment type="caution">
    <text evidence="2">The sequence shown here is derived from an EMBL/GenBank/DDBJ whole genome shotgun (WGS) entry which is preliminary data.</text>
</comment>
<evidence type="ECO:0000313" key="2">
    <source>
        <dbReference type="EMBL" id="PXW46363.1"/>
    </source>
</evidence>
<evidence type="ECO:0000256" key="1">
    <source>
        <dbReference type="SAM" id="Phobius"/>
    </source>
</evidence>
<gene>
    <name evidence="2" type="ORF">DET57_10533</name>
</gene>
<proteinExistence type="predicted"/>
<dbReference type="RefSeq" id="WP_110273420.1">
    <property type="nucleotide sequence ID" value="NZ_QJJG01000005.1"/>
</dbReference>
<organism evidence="2 3">
    <name type="scientific">Klebsiella oxytoca</name>
    <dbReference type="NCBI Taxonomy" id="571"/>
    <lineage>
        <taxon>Bacteria</taxon>
        <taxon>Pseudomonadati</taxon>
        <taxon>Pseudomonadota</taxon>
        <taxon>Gammaproteobacteria</taxon>
        <taxon>Enterobacterales</taxon>
        <taxon>Enterobacteriaceae</taxon>
        <taxon>Klebsiella/Raoultella group</taxon>
        <taxon>Klebsiella</taxon>
    </lineage>
</organism>
<accession>A0A318G3R9</accession>
<reference evidence="2 3" key="1">
    <citation type="submission" date="2018-05" db="EMBL/GenBank/DDBJ databases">
        <title>Freshwater and sediment microbial communities from various areas in North America, analyzing microbe dynamics in response to fracking.</title>
        <authorList>
            <person name="Lamendella R."/>
        </authorList>
    </citation>
    <scope>NUCLEOTIDE SEQUENCE [LARGE SCALE GENOMIC DNA]</scope>
    <source>
        <strain evidence="2 3">67</strain>
    </source>
</reference>
<keyword evidence="1" id="KW-0812">Transmembrane</keyword>
<protein>
    <submittedName>
        <fullName evidence="2">Putative phage tail protein</fullName>
    </submittedName>
</protein>
<evidence type="ECO:0000313" key="3">
    <source>
        <dbReference type="Proteomes" id="UP000247485"/>
    </source>
</evidence>
<dbReference type="EMBL" id="QJJG01000005">
    <property type="protein sequence ID" value="PXW46363.1"/>
    <property type="molecule type" value="Genomic_DNA"/>
</dbReference>
<name>A0A318G3R9_KLEOX</name>
<keyword evidence="1" id="KW-0472">Membrane</keyword>
<dbReference type="Proteomes" id="UP000247485">
    <property type="component" value="Unassembled WGS sequence"/>
</dbReference>
<keyword evidence="1" id="KW-1133">Transmembrane helix</keyword>